<proteinExistence type="predicted"/>
<protein>
    <submittedName>
        <fullName evidence="2">Uncharacterized protein</fullName>
    </submittedName>
</protein>
<accession>C8VCA3</accession>
<dbReference type="InParanoid" id="Q5AXI5"/>
<dbReference type="EMBL" id="BN001304">
    <property type="protein sequence ID" value="CBF79294.1"/>
    <property type="molecule type" value="Genomic_DNA"/>
</dbReference>
<evidence type="ECO:0000313" key="2">
    <source>
        <dbReference type="EMBL" id="CBF79294.1"/>
    </source>
</evidence>
<dbReference type="RefSeq" id="XP_664599.1">
    <property type="nucleotide sequence ID" value="XM_659507.1"/>
</dbReference>
<accession>Q5AXI5</accession>
<dbReference type="KEGG" id="ani:ANIA_06995"/>
<reference evidence="3" key="1">
    <citation type="journal article" date="2005" name="Nature">
        <title>Sequencing of Aspergillus nidulans and comparative analysis with A. fumigatus and A. oryzae.</title>
        <authorList>
            <person name="Galagan J.E."/>
            <person name="Calvo S.E."/>
            <person name="Cuomo C."/>
            <person name="Ma L.J."/>
            <person name="Wortman J.R."/>
            <person name="Batzoglou S."/>
            <person name="Lee S.I."/>
            <person name="Basturkmen M."/>
            <person name="Spevak C.C."/>
            <person name="Clutterbuck J."/>
            <person name="Kapitonov V."/>
            <person name="Jurka J."/>
            <person name="Scazzocchio C."/>
            <person name="Farman M."/>
            <person name="Butler J."/>
            <person name="Purcell S."/>
            <person name="Harris S."/>
            <person name="Braus G.H."/>
            <person name="Draht O."/>
            <person name="Busch S."/>
            <person name="D'Enfert C."/>
            <person name="Bouchier C."/>
            <person name="Goldman G.H."/>
            <person name="Bell-Pedersen D."/>
            <person name="Griffiths-Jones S."/>
            <person name="Doonan J.H."/>
            <person name="Yu J."/>
            <person name="Vienken K."/>
            <person name="Pain A."/>
            <person name="Freitag M."/>
            <person name="Selker E.U."/>
            <person name="Archer D.B."/>
            <person name="Penalva M.A."/>
            <person name="Oakley B.R."/>
            <person name="Momany M."/>
            <person name="Tanaka T."/>
            <person name="Kumagai T."/>
            <person name="Asai K."/>
            <person name="Machida M."/>
            <person name="Nierman W.C."/>
            <person name="Denning D.W."/>
            <person name="Caddick M."/>
            <person name="Hynes M."/>
            <person name="Paoletti M."/>
            <person name="Fischer R."/>
            <person name="Miller B."/>
            <person name="Dyer P."/>
            <person name="Sachs M.S."/>
            <person name="Osmani S.A."/>
            <person name="Birren B.W."/>
        </authorList>
    </citation>
    <scope>NUCLEOTIDE SEQUENCE [LARGE SCALE GENOMIC DNA]</scope>
    <source>
        <strain evidence="3">FGSC A4 / ATCC 38163 / CBS 112.46 / NRRL 194 / M139</strain>
    </source>
</reference>
<dbReference type="GeneID" id="2869974"/>
<evidence type="ECO:0000313" key="3">
    <source>
        <dbReference type="Proteomes" id="UP000000560"/>
    </source>
</evidence>
<reference evidence="3" key="2">
    <citation type="journal article" date="2009" name="Fungal Genet. Biol.">
        <title>The 2008 update of the Aspergillus nidulans genome annotation: a community effort.</title>
        <authorList>
            <person name="Wortman J.R."/>
            <person name="Gilsenan J.M."/>
            <person name="Joardar V."/>
            <person name="Deegan J."/>
            <person name="Clutterbuck J."/>
            <person name="Andersen M.R."/>
            <person name="Archer D."/>
            <person name="Bencina M."/>
            <person name="Braus G."/>
            <person name="Coutinho P."/>
            <person name="von Dohren H."/>
            <person name="Doonan J."/>
            <person name="Driessen A.J."/>
            <person name="Durek P."/>
            <person name="Espeso E."/>
            <person name="Fekete E."/>
            <person name="Flipphi M."/>
            <person name="Estrada C.G."/>
            <person name="Geysens S."/>
            <person name="Goldman G."/>
            <person name="de Groot P.W."/>
            <person name="Hansen K."/>
            <person name="Harris S.D."/>
            <person name="Heinekamp T."/>
            <person name="Helmstaedt K."/>
            <person name="Henrissat B."/>
            <person name="Hofmann G."/>
            <person name="Homan T."/>
            <person name="Horio T."/>
            <person name="Horiuchi H."/>
            <person name="James S."/>
            <person name="Jones M."/>
            <person name="Karaffa L."/>
            <person name="Karanyi Z."/>
            <person name="Kato M."/>
            <person name="Keller N."/>
            <person name="Kelly D.E."/>
            <person name="Kiel J.A."/>
            <person name="Kim J.M."/>
            <person name="van der Klei I.J."/>
            <person name="Klis F.M."/>
            <person name="Kovalchuk A."/>
            <person name="Krasevec N."/>
            <person name="Kubicek C.P."/>
            <person name="Liu B."/>
            <person name="Maccabe A."/>
            <person name="Meyer V."/>
            <person name="Mirabito P."/>
            <person name="Miskei M."/>
            <person name="Mos M."/>
            <person name="Mullins J."/>
            <person name="Nelson D.R."/>
            <person name="Nielsen J."/>
            <person name="Oakley B.R."/>
            <person name="Osmani S.A."/>
            <person name="Pakula T."/>
            <person name="Paszewski A."/>
            <person name="Paulsen I."/>
            <person name="Pilsyk S."/>
            <person name="Pocsi I."/>
            <person name="Punt P.J."/>
            <person name="Ram A.F."/>
            <person name="Ren Q."/>
            <person name="Robellet X."/>
            <person name="Robson G."/>
            <person name="Seiboth B."/>
            <person name="van Solingen P."/>
            <person name="Specht T."/>
            <person name="Sun J."/>
            <person name="Taheri-Talesh N."/>
            <person name="Takeshita N."/>
            <person name="Ussery D."/>
            <person name="vanKuyk P.A."/>
            <person name="Visser H."/>
            <person name="van de Vondervoort P.J."/>
            <person name="de Vries R.P."/>
            <person name="Walton J."/>
            <person name="Xiang X."/>
            <person name="Xiong Y."/>
            <person name="Zeng A.P."/>
            <person name="Brandt B.W."/>
            <person name="Cornell M.J."/>
            <person name="van den Hondel C.A."/>
            <person name="Visser J."/>
            <person name="Oliver S.G."/>
            <person name="Turner G."/>
        </authorList>
    </citation>
    <scope>GENOME REANNOTATION</scope>
    <source>
        <strain evidence="3">FGSC A4 / ATCC 38163 / CBS 112.46 / NRRL 194 / M139</strain>
    </source>
</reference>
<dbReference type="HOGENOM" id="CLU_2061456_0_0_1"/>
<gene>
    <name evidence="2" type="ORF">ANIA_06995</name>
</gene>
<sequence>MDKQSKRTEQNAGNRRAKVSTSFQSGQRMLIQGNIASKGLLMEVFRPQTSHTEGLEWLFSMVDGTRLIRCRNPAISPTAVMDQKCTARKELRRTKILARVLANGRPELNNIILFYVISI</sequence>
<evidence type="ECO:0000256" key="1">
    <source>
        <dbReference type="SAM" id="MobiDB-lite"/>
    </source>
</evidence>
<dbReference type="VEuPathDB" id="FungiDB:AN6995"/>
<dbReference type="Proteomes" id="UP000000560">
    <property type="component" value="Chromosome IV"/>
</dbReference>
<keyword evidence="3" id="KW-1185">Reference proteome</keyword>
<dbReference type="AlphaFoldDB" id="Q5AXI5"/>
<organism evidence="2 3">
    <name type="scientific">Emericella nidulans (strain FGSC A4 / ATCC 38163 / CBS 112.46 / NRRL 194 / M139)</name>
    <name type="common">Aspergillus nidulans</name>
    <dbReference type="NCBI Taxonomy" id="227321"/>
    <lineage>
        <taxon>Eukaryota</taxon>
        <taxon>Fungi</taxon>
        <taxon>Dikarya</taxon>
        <taxon>Ascomycota</taxon>
        <taxon>Pezizomycotina</taxon>
        <taxon>Eurotiomycetes</taxon>
        <taxon>Eurotiomycetidae</taxon>
        <taxon>Eurotiales</taxon>
        <taxon>Aspergillaceae</taxon>
        <taxon>Aspergillus</taxon>
        <taxon>Aspergillus subgen. Nidulantes</taxon>
    </lineage>
</organism>
<name>Q5AXI5_EMENI</name>
<feature type="region of interest" description="Disordered" evidence="1">
    <location>
        <begin position="1"/>
        <end position="24"/>
    </location>
</feature>